<dbReference type="OrthoDB" id="9812878at2"/>
<evidence type="ECO:0000256" key="2">
    <source>
        <dbReference type="ARBA" id="ARBA00008973"/>
    </source>
</evidence>
<proteinExistence type="inferred from homology"/>
<protein>
    <submittedName>
        <fullName evidence="8">D-methionine transport system substrate-binding protein</fullName>
    </submittedName>
</protein>
<keyword evidence="9" id="KW-1185">Reference proteome</keyword>
<dbReference type="Gene3D" id="3.40.190.10">
    <property type="entry name" value="Periplasmic binding protein-like II"/>
    <property type="match status" value="2"/>
</dbReference>
<evidence type="ECO:0000256" key="4">
    <source>
        <dbReference type="ARBA" id="ARBA00023136"/>
    </source>
</evidence>
<dbReference type="PANTHER" id="PTHR30429:SF0">
    <property type="entry name" value="METHIONINE-BINDING LIPOPROTEIN METQ"/>
    <property type="match status" value="1"/>
</dbReference>
<dbReference type="EMBL" id="SLWL01000004">
    <property type="protein sequence ID" value="TCO14293.1"/>
    <property type="molecule type" value="Genomic_DNA"/>
</dbReference>
<accession>A0A4R2GXJ2</accession>
<gene>
    <name evidence="8" type="ORF">EV666_104246</name>
</gene>
<dbReference type="SUPFAM" id="SSF53850">
    <property type="entry name" value="Periplasmic binding protein-like II"/>
    <property type="match status" value="1"/>
</dbReference>
<dbReference type="GO" id="GO:0016020">
    <property type="term" value="C:membrane"/>
    <property type="evidence" value="ECO:0007669"/>
    <property type="project" value="UniProtKB-SubCell"/>
</dbReference>
<evidence type="ECO:0000256" key="3">
    <source>
        <dbReference type="ARBA" id="ARBA00022729"/>
    </source>
</evidence>
<sequence length="282" mass="31308">MRINQKRRTFVLSLLLSAPVIFFSALASAGPVADQTKKELKFGFVPGPYEDTFRKGIEPILAKQGYRIRYYSFSSGLEANNAVFTGDIDANIMQHSVFLEAYNQRNRTDLVGIVHVPTPPMGLYSRKYRTTADVQAGSRVVVPNDPVNLERALKILAGLGWIGLKPAANPIDVTELDVASNSKGVKITPLESAQAPRALEDVELAAVQGNFAIYSGLKLTDALALEKMTLPYVNVVAVRKQNVDVQWARDITSAYKSPEFQQTIRNDRFYDGFRLPDYFSKS</sequence>
<evidence type="ECO:0000256" key="6">
    <source>
        <dbReference type="ARBA" id="ARBA00023288"/>
    </source>
</evidence>
<evidence type="ECO:0000313" key="9">
    <source>
        <dbReference type="Proteomes" id="UP000294881"/>
    </source>
</evidence>
<dbReference type="AlphaFoldDB" id="A0A4R2GXJ2"/>
<dbReference type="InterPro" id="IPR004872">
    <property type="entry name" value="Lipoprotein_NlpA"/>
</dbReference>
<feature type="signal peptide" evidence="7">
    <location>
        <begin position="1"/>
        <end position="29"/>
    </location>
</feature>
<keyword evidence="5" id="KW-0564">Palmitate</keyword>
<comment type="caution">
    <text evidence="8">The sequence shown here is derived from an EMBL/GenBank/DDBJ whole genome shotgun (WGS) entry which is preliminary data.</text>
</comment>
<keyword evidence="3 7" id="KW-0732">Signal</keyword>
<feature type="chain" id="PRO_5020246443" evidence="7">
    <location>
        <begin position="30"/>
        <end position="282"/>
    </location>
</feature>
<dbReference type="PANTHER" id="PTHR30429">
    <property type="entry name" value="D-METHIONINE-BINDING LIPOPROTEIN METQ"/>
    <property type="match status" value="1"/>
</dbReference>
<reference evidence="8 9" key="1">
    <citation type="submission" date="2019-03" db="EMBL/GenBank/DDBJ databases">
        <title>Genomic Encyclopedia of Type Strains, Phase IV (KMG-IV): sequencing the most valuable type-strain genomes for metagenomic binning, comparative biology and taxonomic classification.</title>
        <authorList>
            <person name="Goeker M."/>
        </authorList>
    </citation>
    <scope>NUCLEOTIDE SEQUENCE [LARGE SCALE GENOMIC DNA]</scope>
    <source>
        <strain evidence="8 9">DSM 22958</strain>
    </source>
</reference>
<evidence type="ECO:0000256" key="5">
    <source>
        <dbReference type="ARBA" id="ARBA00023139"/>
    </source>
</evidence>
<dbReference type="Pfam" id="PF03180">
    <property type="entry name" value="Lipoprotein_9"/>
    <property type="match status" value="1"/>
</dbReference>
<organism evidence="8 9">
    <name type="scientific">Camelimonas lactis</name>
    <dbReference type="NCBI Taxonomy" id="659006"/>
    <lineage>
        <taxon>Bacteria</taxon>
        <taxon>Pseudomonadati</taxon>
        <taxon>Pseudomonadota</taxon>
        <taxon>Alphaproteobacteria</taxon>
        <taxon>Hyphomicrobiales</taxon>
        <taxon>Chelatococcaceae</taxon>
        <taxon>Camelimonas</taxon>
    </lineage>
</organism>
<evidence type="ECO:0000313" key="8">
    <source>
        <dbReference type="EMBL" id="TCO14293.1"/>
    </source>
</evidence>
<evidence type="ECO:0000256" key="1">
    <source>
        <dbReference type="ARBA" id="ARBA00004635"/>
    </source>
</evidence>
<keyword evidence="4" id="KW-0472">Membrane</keyword>
<comment type="subcellular location">
    <subcellularLocation>
        <location evidence="1">Membrane</location>
        <topology evidence="1">Lipid-anchor</topology>
    </subcellularLocation>
</comment>
<comment type="similarity">
    <text evidence="2">Belongs to the NlpA lipoprotein family.</text>
</comment>
<dbReference type="Proteomes" id="UP000294881">
    <property type="component" value="Unassembled WGS sequence"/>
</dbReference>
<name>A0A4R2GXJ2_9HYPH</name>
<dbReference type="RefSeq" id="WP_132005297.1">
    <property type="nucleotide sequence ID" value="NZ_JBHUNN010000002.1"/>
</dbReference>
<keyword evidence="6" id="KW-0449">Lipoprotein</keyword>
<evidence type="ECO:0000256" key="7">
    <source>
        <dbReference type="SAM" id="SignalP"/>
    </source>
</evidence>